<evidence type="ECO:0000313" key="3">
    <source>
        <dbReference type="Proteomes" id="UP001281761"/>
    </source>
</evidence>
<dbReference type="Proteomes" id="UP001281761">
    <property type="component" value="Unassembled WGS sequence"/>
</dbReference>
<evidence type="ECO:0000256" key="1">
    <source>
        <dbReference type="SAM" id="MobiDB-lite"/>
    </source>
</evidence>
<organism evidence="2 3">
    <name type="scientific">Blattamonas nauphoetae</name>
    <dbReference type="NCBI Taxonomy" id="2049346"/>
    <lineage>
        <taxon>Eukaryota</taxon>
        <taxon>Metamonada</taxon>
        <taxon>Preaxostyla</taxon>
        <taxon>Oxymonadida</taxon>
        <taxon>Blattamonas</taxon>
    </lineage>
</organism>
<gene>
    <name evidence="2" type="ORF">BLNAU_12313</name>
</gene>
<protein>
    <submittedName>
        <fullName evidence="2">Uncharacterized protein</fullName>
    </submittedName>
</protein>
<proteinExistence type="predicted"/>
<reference evidence="2 3" key="1">
    <citation type="journal article" date="2022" name="bioRxiv">
        <title>Genomics of Preaxostyla Flagellates Illuminates Evolutionary Transitions and the Path Towards Mitochondrial Loss.</title>
        <authorList>
            <person name="Novak L.V.F."/>
            <person name="Treitli S.C."/>
            <person name="Pyrih J."/>
            <person name="Halakuc P."/>
            <person name="Pipaliya S.V."/>
            <person name="Vacek V."/>
            <person name="Brzon O."/>
            <person name="Soukal P."/>
            <person name="Eme L."/>
            <person name="Dacks J.B."/>
            <person name="Karnkowska A."/>
            <person name="Elias M."/>
            <person name="Hampl V."/>
        </authorList>
    </citation>
    <scope>NUCLEOTIDE SEQUENCE [LARGE SCALE GENOMIC DNA]</scope>
    <source>
        <strain evidence="2">NAU3</strain>
        <tissue evidence="2">Gut</tissue>
    </source>
</reference>
<keyword evidence="3" id="KW-1185">Reference proteome</keyword>
<name>A0ABQ9XMC4_9EUKA</name>
<feature type="region of interest" description="Disordered" evidence="1">
    <location>
        <begin position="23"/>
        <end position="46"/>
    </location>
</feature>
<comment type="caution">
    <text evidence="2">The sequence shown here is derived from an EMBL/GenBank/DDBJ whole genome shotgun (WGS) entry which is preliminary data.</text>
</comment>
<dbReference type="EMBL" id="JARBJD010000100">
    <property type="protein sequence ID" value="KAK2952664.1"/>
    <property type="molecule type" value="Genomic_DNA"/>
</dbReference>
<evidence type="ECO:0000313" key="2">
    <source>
        <dbReference type="EMBL" id="KAK2952664.1"/>
    </source>
</evidence>
<accession>A0ABQ9XMC4</accession>
<sequence>MSLVGGLDALCTGLSDFISSQKDKKVKEDKPVSGPPEGVLEKEGESEFSLLSRSSSALSLIETTLGEMWTELQRHRQSSEFDQQRKALRKEVAGVL</sequence>